<proteinExistence type="predicted"/>
<accession>A0ABX0N4G5</accession>
<evidence type="ECO:0000256" key="1">
    <source>
        <dbReference type="SAM" id="MobiDB-lite"/>
    </source>
</evidence>
<name>A0ABX0N4G5_9BURK</name>
<gene>
    <name evidence="2" type="ORF">F2P44_13115</name>
</gene>
<evidence type="ECO:0008006" key="4">
    <source>
        <dbReference type="Google" id="ProtNLM"/>
    </source>
</evidence>
<dbReference type="EMBL" id="WHJG01000011">
    <property type="protein sequence ID" value="NHZ80208.1"/>
    <property type="molecule type" value="Genomic_DNA"/>
</dbReference>
<dbReference type="RefSeq" id="WP_167087161.1">
    <property type="nucleotide sequence ID" value="NZ_WHJG01000011.1"/>
</dbReference>
<comment type="caution">
    <text evidence="2">The sequence shown here is derived from an EMBL/GenBank/DDBJ whole genome shotgun (WGS) entry which is preliminary data.</text>
</comment>
<feature type="region of interest" description="Disordered" evidence="1">
    <location>
        <begin position="122"/>
        <end position="142"/>
    </location>
</feature>
<evidence type="ECO:0000313" key="3">
    <source>
        <dbReference type="Proteomes" id="UP000621455"/>
    </source>
</evidence>
<protein>
    <recommendedName>
        <fullName evidence="4">Pentapeptide repeat-containing protein</fullName>
    </recommendedName>
</protein>
<reference evidence="2 3" key="1">
    <citation type="submission" date="2019-10" db="EMBL/GenBank/DDBJ databases">
        <title>Taxonomy of Antarctic Massilia spp.: description of Massilia rubra sp. nov., Massilia aquatica sp. nov., Massilia mucilaginosa sp. nov., Massilia frigida sp. nov. isolated from streams, lakes and regoliths.</title>
        <authorList>
            <person name="Holochova P."/>
            <person name="Sedlacek I."/>
            <person name="Kralova S."/>
            <person name="Maslanova I."/>
            <person name="Busse H.-J."/>
            <person name="Stankova E."/>
            <person name="Vrbovska V."/>
            <person name="Kovarovic V."/>
            <person name="Bartak M."/>
            <person name="Svec P."/>
            <person name="Pantucek R."/>
        </authorList>
    </citation>
    <scope>NUCLEOTIDE SEQUENCE [LARGE SCALE GENOMIC DNA]</scope>
    <source>
        <strain evidence="2 3">CCM 8695</strain>
    </source>
</reference>
<dbReference type="Gene3D" id="2.160.20.80">
    <property type="entry name" value="E3 ubiquitin-protein ligase SopA"/>
    <property type="match status" value="1"/>
</dbReference>
<sequence length="142" mass="16530">MLFECEKFETSLRKPAGWNDHVYQYCEFIGMDTEGGSIDSVFIGCTIEQCSWYWGLFNCALFVNVKFRNCTFRGTSFRGCKFIECEFVDCHFVKDNLDGLCFFNDIAWYECTQTRCPGLEEEFHSRPPRSGRPVAKYPKGRA</sequence>
<dbReference type="Pfam" id="PF00805">
    <property type="entry name" value="Pentapeptide"/>
    <property type="match status" value="1"/>
</dbReference>
<dbReference type="Proteomes" id="UP000621455">
    <property type="component" value="Unassembled WGS sequence"/>
</dbReference>
<dbReference type="SUPFAM" id="SSF141571">
    <property type="entry name" value="Pentapeptide repeat-like"/>
    <property type="match status" value="1"/>
</dbReference>
<keyword evidence="3" id="KW-1185">Reference proteome</keyword>
<dbReference type="InterPro" id="IPR001646">
    <property type="entry name" value="5peptide_repeat"/>
</dbReference>
<evidence type="ECO:0000313" key="2">
    <source>
        <dbReference type="EMBL" id="NHZ80208.1"/>
    </source>
</evidence>
<organism evidence="2 3">
    <name type="scientific">Massilia frigida</name>
    <dbReference type="NCBI Taxonomy" id="2609281"/>
    <lineage>
        <taxon>Bacteria</taxon>
        <taxon>Pseudomonadati</taxon>
        <taxon>Pseudomonadota</taxon>
        <taxon>Betaproteobacteria</taxon>
        <taxon>Burkholderiales</taxon>
        <taxon>Oxalobacteraceae</taxon>
        <taxon>Telluria group</taxon>
        <taxon>Massilia</taxon>
    </lineage>
</organism>